<evidence type="ECO:0000256" key="9">
    <source>
        <dbReference type="ARBA" id="ARBA00022833"/>
    </source>
</evidence>
<dbReference type="GO" id="GO:0016567">
    <property type="term" value="P:protein ubiquitination"/>
    <property type="evidence" value="ECO:0007669"/>
    <property type="project" value="InterPro"/>
</dbReference>
<evidence type="ECO:0000256" key="2">
    <source>
        <dbReference type="ARBA" id="ARBA00004141"/>
    </source>
</evidence>
<evidence type="ECO:0000256" key="4">
    <source>
        <dbReference type="ARBA" id="ARBA00022679"/>
    </source>
</evidence>
<dbReference type="OrthoDB" id="152425at2"/>
<organism evidence="14 15">
    <name type="scientific">Oscillochloris trichoides DG-6</name>
    <dbReference type="NCBI Taxonomy" id="765420"/>
    <lineage>
        <taxon>Bacteria</taxon>
        <taxon>Bacillati</taxon>
        <taxon>Chloroflexota</taxon>
        <taxon>Chloroflexia</taxon>
        <taxon>Chloroflexales</taxon>
        <taxon>Chloroflexineae</taxon>
        <taxon>Oscillochloridaceae</taxon>
        <taxon>Oscillochloris</taxon>
    </lineage>
</organism>
<keyword evidence="7" id="KW-0863">Zinc-finger</keyword>
<keyword evidence="15" id="KW-1185">Reference proteome</keyword>
<keyword evidence="8" id="KW-0833">Ubl conjugation pathway</keyword>
<comment type="catalytic activity">
    <reaction evidence="1">
        <text>S-ubiquitinyl-[E2 ubiquitin-conjugating enzyme]-L-cysteine + [acceptor protein]-L-lysine = [E2 ubiquitin-conjugating enzyme]-L-cysteine + N(6)-ubiquitinyl-[acceptor protein]-L-lysine.</text>
        <dbReference type="EC" id="2.3.2.27"/>
    </reaction>
</comment>
<dbReference type="PANTHER" id="PTHR47568">
    <property type="match status" value="1"/>
</dbReference>
<dbReference type="GO" id="GO:0008270">
    <property type="term" value="F:zinc ion binding"/>
    <property type="evidence" value="ECO:0007669"/>
    <property type="project" value="UniProtKB-KW"/>
</dbReference>
<keyword evidence="9" id="KW-0862">Zinc</keyword>
<evidence type="ECO:0000256" key="6">
    <source>
        <dbReference type="ARBA" id="ARBA00022723"/>
    </source>
</evidence>
<evidence type="ECO:0000256" key="5">
    <source>
        <dbReference type="ARBA" id="ARBA00022692"/>
    </source>
</evidence>
<dbReference type="Proteomes" id="UP000054010">
    <property type="component" value="Unassembled WGS sequence"/>
</dbReference>
<dbReference type="GO" id="GO:0061630">
    <property type="term" value="F:ubiquitin protein ligase activity"/>
    <property type="evidence" value="ECO:0007669"/>
    <property type="project" value="UniProtKB-EC"/>
</dbReference>
<dbReference type="Pfam" id="PF12483">
    <property type="entry name" value="GIDE"/>
    <property type="match status" value="1"/>
</dbReference>
<dbReference type="EC" id="2.3.2.27" evidence="3"/>
<sequence length="249" mass="27307">MAIVGVILLIVGVICFFVARSKANALHAMNAADTYTAQLLAEVHRKITSTLGGNGWAQPCEIEGIIECDSPLKGPISGQPCVAYYYTQSREYEERVTSTDSDGKRETTVERRSEQLRSEDRRIKFYVRDETGKTLVMPEGADLDLLETGNRFDQDEKPWTGATRTLGQSHVEQSLAVGTKVYLLGCAVDREGSVAVGKHPKDSKHRFMISRKSEQELANSAAFWSRNLYYAAAASGGLGLILVVLGMLG</sequence>
<evidence type="ECO:0000256" key="1">
    <source>
        <dbReference type="ARBA" id="ARBA00000900"/>
    </source>
</evidence>
<keyword evidence="4" id="KW-0808">Transferase</keyword>
<dbReference type="STRING" id="765420.OSCT_3220"/>
<comment type="caution">
    <text evidence="14">The sequence shown here is derived from an EMBL/GenBank/DDBJ whole genome shotgun (WGS) entry which is preliminary data.</text>
</comment>
<feature type="transmembrane region" description="Helical" evidence="12">
    <location>
        <begin position="228"/>
        <end position="248"/>
    </location>
</feature>
<keyword evidence="6" id="KW-0479">Metal-binding</keyword>
<feature type="domain" description="E3 Ubiquitin ligase MUL1-like" evidence="13">
    <location>
        <begin position="93"/>
        <end position="242"/>
    </location>
</feature>
<keyword evidence="11 12" id="KW-0472">Membrane</keyword>
<keyword evidence="5 12" id="KW-0812">Transmembrane</keyword>
<name>E1IIR9_9CHLR</name>
<dbReference type="eggNOG" id="COG1704">
    <property type="taxonomic scope" value="Bacteria"/>
</dbReference>
<evidence type="ECO:0000256" key="3">
    <source>
        <dbReference type="ARBA" id="ARBA00012483"/>
    </source>
</evidence>
<evidence type="ECO:0000313" key="15">
    <source>
        <dbReference type="Proteomes" id="UP000054010"/>
    </source>
</evidence>
<evidence type="ECO:0000256" key="11">
    <source>
        <dbReference type="ARBA" id="ARBA00023136"/>
    </source>
</evidence>
<dbReference type="EMBL" id="ADVR01000142">
    <property type="protein sequence ID" value="EFO78925.1"/>
    <property type="molecule type" value="Genomic_DNA"/>
</dbReference>
<evidence type="ECO:0000259" key="13">
    <source>
        <dbReference type="Pfam" id="PF12483"/>
    </source>
</evidence>
<comment type="subcellular location">
    <subcellularLocation>
        <location evidence="2">Membrane</location>
        <topology evidence="2">Multi-pass membrane protein</topology>
    </subcellularLocation>
</comment>
<reference evidence="14 15" key="1">
    <citation type="journal article" date="2011" name="J. Bacteriol.">
        <title>Draft genome sequence of the anoxygenic filamentous phototrophic bacterium Oscillochloris trichoides subsp. DG-6.</title>
        <authorList>
            <person name="Kuznetsov B.B."/>
            <person name="Ivanovsky R.N."/>
            <person name="Keppen O.I."/>
            <person name="Sukhacheva M.V."/>
            <person name="Bumazhkin B.K."/>
            <person name="Patutina E.O."/>
            <person name="Beletsky A.V."/>
            <person name="Mardanov A.V."/>
            <person name="Baslerov R.V."/>
            <person name="Panteleeva A.N."/>
            <person name="Kolganova T.V."/>
            <person name="Ravin N.V."/>
            <person name="Skryabin K.G."/>
        </authorList>
    </citation>
    <scope>NUCLEOTIDE SEQUENCE [LARGE SCALE GENOMIC DNA]</scope>
    <source>
        <strain evidence="14 15">DG-6</strain>
    </source>
</reference>
<dbReference type="GO" id="GO:0016020">
    <property type="term" value="C:membrane"/>
    <property type="evidence" value="ECO:0007669"/>
    <property type="project" value="UniProtKB-SubCell"/>
</dbReference>
<dbReference type="PANTHER" id="PTHR47568:SF2">
    <property type="entry name" value="E3 UBIQUITIN-PROTEIN LIGASE SP1-RELATED"/>
    <property type="match status" value="1"/>
</dbReference>
<protein>
    <recommendedName>
        <fullName evidence="3">RING-type E3 ubiquitin transferase</fullName>
        <ecNumber evidence="3">2.3.2.27</ecNumber>
    </recommendedName>
</protein>
<dbReference type="InterPro" id="IPR044231">
    <property type="entry name" value="SP1/SPL1"/>
</dbReference>
<dbReference type="InterPro" id="IPR022170">
    <property type="entry name" value="MUL1-like"/>
</dbReference>
<evidence type="ECO:0000313" key="14">
    <source>
        <dbReference type="EMBL" id="EFO78925.1"/>
    </source>
</evidence>
<gene>
    <name evidence="14" type="ORF">OSCT_3220</name>
</gene>
<evidence type="ECO:0000256" key="10">
    <source>
        <dbReference type="ARBA" id="ARBA00022989"/>
    </source>
</evidence>
<accession>E1IIR9</accession>
<evidence type="ECO:0000256" key="8">
    <source>
        <dbReference type="ARBA" id="ARBA00022786"/>
    </source>
</evidence>
<proteinExistence type="predicted"/>
<evidence type="ECO:0000256" key="12">
    <source>
        <dbReference type="SAM" id="Phobius"/>
    </source>
</evidence>
<keyword evidence="10 12" id="KW-1133">Transmembrane helix</keyword>
<evidence type="ECO:0000256" key="7">
    <source>
        <dbReference type="ARBA" id="ARBA00022771"/>
    </source>
</evidence>
<dbReference type="HOGENOM" id="CLU_088502_0_0_0"/>
<dbReference type="AlphaFoldDB" id="E1IIR9"/>